<organism evidence="2 3">
    <name type="scientific">Urochloa decumbens</name>
    <dbReference type="NCBI Taxonomy" id="240449"/>
    <lineage>
        <taxon>Eukaryota</taxon>
        <taxon>Viridiplantae</taxon>
        <taxon>Streptophyta</taxon>
        <taxon>Embryophyta</taxon>
        <taxon>Tracheophyta</taxon>
        <taxon>Spermatophyta</taxon>
        <taxon>Magnoliopsida</taxon>
        <taxon>Liliopsida</taxon>
        <taxon>Poales</taxon>
        <taxon>Poaceae</taxon>
        <taxon>PACMAD clade</taxon>
        <taxon>Panicoideae</taxon>
        <taxon>Panicodae</taxon>
        <taxon>Paniceae</taxon>
        <taxon>Melinidinae</taxon>
        <taxon>Urochloa</taxon>
    </lineage>
</organism>
<dbReference type="EMBL" id="OZ075118">
    <property type="protein sequence ID" value="CAL5089181.1"/>
    <property type="molecule type" value="Genomic_DNA"/>
</dbReference>
<dbReference type="InterPro" id="IPR001810">
    <property type="entry name" value="F-box_dom"/>
</dbReference>
<dbReference type="SUPFAM" id="SSF50965">
    <property type="entry name" value="Galactose oxidase, central domain"/>
    <property type="match status" value="1"/>
</dbReference>
<dbReference type="Pfam" id="PF00646">
    <property type="entry name" value="F-box"/>
    <property type="match status" value="1"/>
</dbReference>
<accession>A0ABC9G6X5</accession>
<evidence type="ECO:0000313" key="3">
    <source>
        <dbReference type="Proteomes" id="UP001497457"/>
    </source>
</evidence>
<dbReference type="Proteomes" id="UP001497457">
    <property type="component" value="Chromosome 8b"/>
</dbReference>
<gene>
    <name evidence="2" type="ORF">URODEC1_LOCUS113216</name>
</gene>
<dbReference type="InterPro" id="IPR011043">
    <property type="entry name" value="Gal_Oxase/kelch_b-propeller"/>
</dbReference>
<dbReference type="Gene3D" id="1.20.1280.50">
    <property type="match status" value="1"/>
</dbReference>
<protein>
    <recommendedName>
        <fullName evidence="1">F-box domain-containing protein</fullName>
    </recommendedName>
</protein>
<sequence length="375" mass="42398">MEPPPRTPPALPEEIFEEILLRFPPDDPARLVRAALVCKPWYRIVAGPGFPRRFRRTPPMLGFLCNSGDVDWENYYEEFARFVPTSSFRPPRVECRNWRVVDARHGRVLFYSSKCDDPSHNAFAIWDPITDERAELPILQKYLHRRFWSAAVLCAGDEACEHIDCCHGPFQIVIVGTNLNQKHAYVYSSEAGTWSQQTSQLLPPSEYLQLQVVPNALADNALYFAIGYCNNLLMYDLATQEMSAIKPPVSLDGQRFVLMTMDTGRLGFAIEKDFKLYLWSREVGPEAGWTQSRVIGLKKLLSIGRYSSRPDVVGYANGIGIFFVRTGDELFIINLKSSQVKKAGKVGGTVIPIVFPYMSFYTPALRAVSIGANQE</sequence>
<name>A0ABC9G6X5_9POAL</name>
<feature type="domain" description="F-box" evidence="1">
    <location>
        <begin position="5"/>
        <end position="57"/>
    </location>
</feature>
<dbReference type="PANTHER" id="PTHR32133:SF386">
    <property type="entry name" value="F-BOX DOMAIN-CONTAINING PROTEIN"/>
    <property type="match status" value="1"/>
</dbReference>
<dbReference type="AlphaFoldDB" id="A0ABC9G6X5"/>
<dbReference type="PANTHER" id="PTHR32133">
    <property type="entry name" value="OS07G0120400 PROTEIN"/>
    <property type="match status" value="1"/>
</dbReference>
<evidence type="ECO:0000259" key="1">
    <source>
        <dbReference type="PROSITE" id="PS50181"/>
    </source>
</evidence>
<evidence type="ECO:0000313" key="2">
    <source>
        <dbReference type="EMBL" id="CAL5089181.1"/>
    </source>
</evidence>
<proteinExistence type="predicted"/>
<dbReference type="SUPFAM" id="SSF81383">
    <property type="entry name" value="F-box domain"/>
    <property type="match status" value="1"/>
</dbReference>
<reference evidence="2" key="1">
    <citation type="submission" date="2024-10" db="EMBL/GenBank/DDBJ databases">
        <authorList>
            <person name="Ryan C."/>
        </authorList>
    </citation>
    <scope>NUCLEOTIDE SEQUENCE [LARGE SCALE GENOMIC DNA]</scope>
</reference>
<dbReference type="InterPro" id="IPR036047">
    <property type="entry name" value="F-box-like_dom_sf"/>
</dbReference>
<dbReference type="InterPro" id="IPR015915">
    <property type="entry name" value="Kelch-typ_b-propeller"/>
</dbReference>
<dbReference type="Gene3D" id="2.120.10.80">
    <property type="entry name" value="Kelch-type beta propeller"/>
    <property type="match status" value="1"/>
</dbReference>
<keyword evidence="3" id="KW-1185">Reference proteome</keyword>
<dbReference type="PROSITE" id="PS50181">
    <property type="entry name" value="FBOX"/>
    <property type="match status" value="1"/>
</dbReference>